<dbReference type="OrthoDB" id="6150133at2759"/>
<name>A0A8I6RUS0_CIMLE</name>
<dbReference type="GeneID" id="106667962"/>
<reference evidence="2" key="1">
    <citation type="submission" date="2022-01" db="UniProtKB">
        <authorList>
            <consortium name="EnsemblMetazoa"/>
        </authorList>
    </citation>
    <scope>IDENTIFICATION</scope>
</reference>
<protein>
    <submittedName>
        <fullName evidence="2">Uncharacterized protein</fullName>
    </submittedName>
</protein>
<dbReference type="KEGG" id="clec:106667962"/>
<accession>A0A8I6RUS0</accession>
<feature type="compositionally biased region" description="Basic and acidic residues" evidence="1">
    <location>
        <begin position="15"/>
        <end position="24"/>
    </location>
</feature>
<dbReference type="Proteomes" id="UP000494040">
    <property type="component" value="Unassembled WGS sequence"/>
</dbReference>
<evidence type="ECO:0000313" key="3">
    <source>
        <dbReference type="Proteomes" id="UP000494040"/>
    </source>
</evidence>
<dbReference type="RefSeq" id="XP_014251788.1">
    <property type="nucleotide sequence ID" value="XM_014396302.1"/>
</dbReference>
<proteinExistence type="predicted"/>
<evidence type="ECO:0000256" key="1">
    <source>
        <dbReference type="SAM" id="MobiDB-lite"/>
    </source>
</evidence>
<dbReference type="AlphaFoldDB" id="A0A8I6RUS0"/>
<feature type="region of interest" description="Disordered" evidence="1">
    <location>
        <begin position="1"/>
        <end position="24"/>
    </location>
</feature>
<evidence type="ECO:0000313" key="2">
    <source>
        <dbReference type="EnsemblMetazoa" id="XP_014251788.1"/>
    </source>
</evidence>
<dbReference type="OMA" id="PRWWQAK"/>
<sequence length="295" mass="34605">MLQSKKKQSSHKYASPKDKKMDRKLGELQFADPADMLDPVSSPIFTESDRLKIEADKKKQLDKRTICENLTKRAEERDSSKNWWDQNPVVYKFNDPVVRHRMVNLMGTEVVRLLDRDFMATLANRLVERNCELIKRRIEDRKNWELDRERQLVFDGKLPLEDGPPGFSEHPYFAIMSKVAEEVAKRKARIEAHKVRKRLIPMFDYSIFVSDKSEHKVKESTSDISLIDDVLPDLNIVEAEKQNCELVLKKMIERDMIDVAGYERARYEHLQVKALRKAKTVEDMYKMAAKIFMTA</sequence>
<keyword evidence="3" id="KW-1185">Reference proteome</keyword>
<feature type="compositionally biased region" description="Basic residues" evidence="1">
    <location>
        <begin position="1"/>
        <end position="10"/>
    </location>
</feature>
<dbReference type="EnsemblMetazoa" id="XM_014396302.1">
    <property type="protein sequence ID" value="XP_014251788.1"/>
    <property type="gene ID" value="LOC106667962"/>
</dbReference>
<organism evidence="2 3">
    <name type="scientific">Cimex lectularius</name>
    <name type="common">Bed bug</name>
    <name type="synonym">Acanthia lectularia</name>
    <dbReference type="NCBI Taxonomy" id="79782"/>
    <lineage>
        <taxon>Eukaryota</taxon>
        <taxon>Metazoa</taxon>
        <taxon>Ecdysozoa</taxon>
        <taxon>Arthropoda</taxon>
        <taxon>Hexapoda</taxon>
        <taxon>Insecta</taxon>
        <taxon>Pterygota</taxon>
        <taxon>Neoptera</taxon>
        <taxon>Paraneoptera</taxon>
        <taxon>Hemiptera</taxon>
        <taxon>Heteroptera</taxon>
        <taxon>Panheteroptera</taxon>
        <taxon>Cimicomorpha</taxon>
        <taxon>Cimicidae</taxon>
        <taxon>Cimex</taxon>
    </lineage>
</organism>